<comment type="similarity">
    <text evidence="1">Belongs to the carbohydrate kinase PfkB family.</text>
</comment>
<evidence type="ECO:0000313" key="7">
    <source>
        <dbReference type="EMBL" id="OPJ61944.1"/>
    </source>
</evidence>
<dbReference type="InterPro" id="IPR050306">
    <property type="entry name" value="PfkB_Carbo_kinase"/>
</dbReference>
<dbReference type="STRING" id="1450648.CLORY_20360"/>
<dbReference type="GO" id="GO:0005524">
    <property type="term" value="F:ATP binding"/>
    <property type="evidence" value="ECO:0007669"/>
    <property type="project" value="UniProtKB-KW"/>
</dbReference>
<keyword evidence="8" id="KW-1185">Reference proteome</keyword>
<comment type="caution">
    <text evidence="7">The sequence shown here is derived from an EMBL/GenBank/DDBJ whole genome shotgun (WGS) entry which is preliminary data.</text>
</comment>
<dbReference type="SUPFAM" id="SSF53613">
    <property type="entry name" value="Ribokinase-like"/>
    <property type="match status" value="1"/>
</dbReference>
<dbReference type="Pfam" id="PF00294">
    <property type="entry name" value="PfkB"/>
    <property type="match status" value="1"/>
</dbReference>
<keyword evidence="3" id="KW-0547">Nucleotide-binding</keyword>
<evidence type="ECO:0000313" key="8">
    <source>
        <dbReference type="Proteomes" id="UP000190080"/>
    </source>
</evidence>
<dbReference type="OrthoDB" id="9813569at2"/>
<dbReference type="RefSeq" id="WP_079423900.1">
    <property type="nucleotide sequence ID" value="NZ_MZGV01000018.1"/>
</dbReference>
<evidence type="ECO:0000259" key="6">
    <source>
        <dbReference type="Pfam" id="PF00294"/>
    </source>
</evidence>
<evidence type="ECO:0000256" key="1">
    <source>
        <dbReference type="ARBA" id="ARBA00010688"/>
    </source>
</evidence>
<reference evidence="7 8" key="1">
    <citation type="submission" date="2017-03" db="EMBL/GenBank/DDBJ databases">
        <title>Genome sequence of Clostridium oryzae DSM 28571.</title>
        <authorList>
            <person name="Poehlein A."/>
            <person name="Daniel R."/>
        </authorList>
    </citation>
    <scope>NUCLEOTIDE SEQUENCE [LARGE SCALE GENOMIC DNA]</scope>
    <source>
        <strain evidence="7 8">DSM 28571</strain>
    </source>
</reference>
<dbReference type="PROSITE" id="PS00584">
    <property type="entry name" value="PFKB_KINASES_2"/>
    <property type="match status" value="1"/>
</dbReference>
<protein>
    <submittedName>
        <fullName evidence="7">2-dehydro-3-deoxygluconokinase</fullName>
        <ecNumber evidence="7">2.7.1.45</ecNumber>
    </submittedName>
</protein>
<feature type="domain" description="Carbohydrate kinase PfkB" evidence="6">
    <location>
        <begin position="4"/>
        <end position="302"/>
    </location>
</feature>
<keyword evidence="4 7" id="KW-0418">Kinase</keyword>
<organism evidence="7 8">
    <name type="scientific">Clostridium oryzae</name>
    <dbReference type="NCBI Taxonomy" id="1450648"/>
    <lineage>
        <taxon>Bacteria</taxon>
        <taxon>Bacillati</taxon>
        <taxon>Bacillota</taxon>
        <taxon>Clostridia</taxon>
        <taxon>Eubacteriales</taxon>
        <taxon>Clostridiaceae</taxon>
        <taxon>Clostridium</taxon>
    </lineage>
</organism>
<evidence type="ECO:0000256" key="4">
    <source>
        <dbReference type="ARBA" id="ARBA00022777"/>
    </source>
</evidence>
<gene>
    <name evidence="7" type="primary">kdgK_2</name>
    <name evidence="7" type="ORF">CLORY_20360</name>
</gene>
<keyword evidence="5" id="KW-0067">ATP-binding</keyword>
<keyword evidence="2 7" id="KW-0808">Transferase</keyword>
<dbReference type="EMBL" id="MZGV01000018">
    <property type="protein sequence ID" value="OPJ61944.1"/>
    <property type="molecule type" value="Genomic_DNA"/>
</dbReference>
<evidence type="ECO:0000256" key="2">
    <source>
        <dbReference type="ARBA" id="ARBA00022679"/>
    </source>
</evidence>
<dbReference type="CDD" id="cd01166">
    <property type="entry name" value="KdgK"/>
    <property type="match status" value="1"/>
</dbReference>
<accession>A0A1V4IQ59</accession>
<dbReference type="InterPro" id="IPR011611">
    <property type="entry name" value="PfkB_dom"/>
</dbReference>
<proteinExistence type="inferred from homology"/>
<dbReference type="InterPro" id="IPR029056">
    <property type="entry name" value="Ribokinase-like"/>
</dbReference>
<evidence type="ECO:0000256" key="5">
    <source>
        <dbReference type="ARBA" id="ARBA00022840"/>
    </source>
</evidence>
<dbReference type="EC" id="2.7.1.45" evidence="7"/>
<dbReference type="PANTHER" id="PTHR43085">
    <property type="entry name" value="HEXOKINASE FAMILY MEMBER"/>
    <property type="match status" value="1"/>
</dbReference>
<dbReference type="Gene3D" id="3.40.1190.20">
    <property type="match status" value="1"/>
</dbReference>
<name>A0A1V4IQ59_9CLOT</name>
<dbReference type="AlphaFoldDB" id="A0A1V4IQ59"/>
<dbReference type="Proteomes" id="UP000190080">
    <property type="component" value="Unassembled WGS sequence"/>
</dbReference>
<evidence type="ECO:0000256" key="3">
    <source>
        <dbReference type="ARBA" id="ARBA00022741"/>
    </source>
</evidence>
<dbReference type="InterPro" id="IPR002173">
    <property type="entry name" value="Carboh/pur_kinase_PfkB_CS"/>
</dbReference>
<sequence length="312" mass="34191">MVNDVVTFGEAMCMLIAEKTGDLIDVEKFSRNMAGAETNVAIGLARLGLKSGWVSRLGNDIFGTYIIRTLKQEGVDISNVRLIDSNSTGFLFKSKTLKGDPHVEYFRKYSACSTMSIEDYNEQYFSSFKHLHVTGISIALSQSVKEFAEFAMKNMKNKGKSISFDPNLRLSLWNNEKEMVRAINSFAEDADIILPGISEGKILTGYNSAEDIAKFYLDKGLKVVVVKTGKEGAYYDTGKESGFVPGYKVEKVVDTVGAGDGFAVGVISGLLEKLPITEAVRRGNAIGSLAVMSEGDKDGLPTREQLNRYMSC</sequence>
<dbReference type="GO" id="GO:0008673">
    <property type="term" value="F:2-dehydro-3-deoxygluconokinase activity"/>
    <property type="evidence" value="ECO:0007669"/>
    <property type="project" value="UniProtKB-EC"/>
</dbReference>
<dbReference type="PANTHER" id="PTHR43085:SF1">
    <property type="entry name" value="PSEUDOURIDINE KINASE-RELATED"/>
    <property type="match status" value="1"/>
</dbReference>